<evidence type="ECO:0000313" key="9">
    <source>
        <dbReference type="EMBL" id="PIP21737.1"/>
    </source>
</evidence>
<evidence type="ECO:0000259" key="7">
    <source>
        <dbReference type="Pfam" id="PF01386"/>
    </source>
</evidence>
<evidence type="ECO:0000256" key="2">
    <source>
        <dbReference type="ARBA" id="ARBA00022884"/>
    </source>
</evidence>
<dbReference type="InterPro" id="IPR037121">
    <property type="entry name" value="Ribosomal_bL25_C"/>
</dbReference>
<dbReference type="Proteomes" id="UP000231567">
    <property type="component" value="Unassembled WGS sequence"/>
</dbReference>
<dbReference type="PANTHER" id="PTHR33284">
    <property type="entry name" value="RIBOSOMAL PROTEIN L25/GLN-TRNA SYNTHETASE, ANTI-CODON-BINDING DOMAIN-CONTAINING PROTEIN"/>
    <property type="match status" value="1"/>
</dbReference>
<dbReference type="InterPro" id="IPR020930">
    <property type="entry name" value="Ribosomal_uL5_bac-type"/>
</dbReference>
<feature type="compositionally biased region" description="Acidic residues" evidence="6">
    <location>
        <begin position="188"/>
        <end position="203"/>
    </location>
</feature>
<dbReference type="Gene3D" id="2.40.240.10">
    <property type="entry name" value="Ribosomal Protein L25, Chain P"/>
    <property type="match status" value="1"/>
</dbReference>
<keyword evidence="3 5" id="KW-0689">Ribosomal protein</keyword>
<feature type="compositionally biased region" description="Basic and acidic residues" evidence="6">
    <location>
        <begin position="204"/>
        <end position="214"/>
    </location>
</feature>
<keyword evidence="1 5" id="KW-0699">rRNA-binding</keyword>
<dbReference type="EMBL" id="PCRM01000022">
    <property type="protein sequence ID" value="PIP21737.1"/>
    <property type="molecule type" value="Genomic_DNA"/>
</dbReference>
<comment type="caution">
    <text evidence="9">The sequence shown here is derived from an EMBL/GenBank/DDBJ whole genome shotgun (WGS) entry which is preliminary data.</text>
</comment>
<keyword evidence="4 5" id="KW-0687">Ribonucleoprotein</keyword>
<dbReference type="AlphaFoldDB" id="A0A2G9YR72"/>
<comment type="function">
    <text evidence="5">This is one of the proteins that binds to the 5S RNA in the ribosome where it forms part of the central protuberance.</text>
</comment>
<comment type="subunit">
    <text evidence="5">Part of the 50S ribosomal subunit; part of the 5S rRNA/L5/L18/L25 subcomplex. Contacts the 5S rRNA. Binds to the 5S rRNA independently of L5 and L18.</text>
</comment>
<evidence type="ECO:0000256" key="4">
    <source>
        <dbReference type="ARBA" id="ARBA00023274"/>
    </source>
</evidence>
<dbReference type="InterPro" id="IPR029751">
    <property type="entry name" value="Ribosomal_L25_dom"/>
</dbReference>
<evidence type="ECO:0000256" key="5">
    <source>
        <dbReference type="HAMAP-Rule" id="MF_01334"/>
    </source>
</evidence>
<dbReference type="InterPro" id="IPR020056">
    <property type="entry name" value="Rbsml_bL25/Gln-tRNA_synth_N"/>
</dbReference>
<dbReference type="Pfam" id="PF01386">
    <property type="entry name" value="Ribosomal_L25p"/>
    <property type="match status" value="1"/>
</dbReference>
<feature type="compositionally biased region" description="Basic and acidic residues" evidence="6">
    <location>
        <begin position="225"/>
        <end position="234"/>
    </location>
</feature>
<sequence>MHETLQADKRQLIGKTVKRLREQGMLPAVLYGHQFETLPLTVPKNEFEKVFKKAGSSSLVDLKIEKDEPIKILIHSIQKDPVSDELIHTDFYKVKMTEKIRTNVPLHFVGESKAVKELEGNLIANKDTIGIECLPDALVNQIEVDISVLQTFEDKIKVSDLKIPANIAVLDDGEEIVASVEEPRSEAELAELGEEVKEEEEIEKVEAIGEKKVEEGEEVAEEGVAEEKSAGKKE</sequence>
<evidence type="ECO:0000313" key="10">
    <source>
        <dbReference type="Proteomes" id="UP000231567"/>
    </source>
</evidence>
<dbReference type="Pfam" id="PF14693">
    <property type="entry name" value="Ribosomal_TL5_C"/>
    <property type="match status" value="1"/>
</dbReference>
<dbReference type="InterPro" id="IPR020057">
    <property type="entry name" value="Ribosomal_bL25_b-dom"/>
</dbReference>
<feature type="region of interest" description="Disordered" evidence="6">
    <location>
        <begin position="182"/>
        <end position="234"/>
    </location>
</feature>
<accession>A0A2G9YR72</accession>
<dbReference type="GO" id="GO:0022625">
    <property type="term" value="C:cytosolic large ribosomal subunit"/>
    <property type="evidence" value="ECO:0007669"/>
    <property type="project" value="TreeGrafter"/>
</dbReference>
<dbReference type="InterPro" id="IPR011035">
    <property type="entry name" value="Ribosomal_bL25/Gln-tRNA_synth"/>
</dbReference>
<dbReference type="Gene3D" id="2.170.120.20">
    <property type="entry name" value="Ribosomal protein L25, beta domain"/>
    <property type="match status" value="1"/>
</dbReference>
<dbReference type="GO" id="GO:0006412">
    <property type="term" value="P:translation"/>
    <property type="evidence" value="ECO:0007669"/>
    <property type="project" value="UniProtKB-UniRule"/>
</dbReference>
<evidence type="ECO:0000256" key="6">
    <source>
        <dbReference type="SAM" id="MobiDB-lite"/>
    </source>
</evidence>
<feature type="domain" description="Large ribosomal subunit protein bL25 L25" evidence="7">
    <location>
        <begin position="5"/>
        <end position="91"/>
    </location>
</feature>
<dbReference type="PANTHER" id="PTHR33284:SF1">
    <property type="entry name" value="RIBOSOMAL PROTEIN L25_GLN-TRNA SYNTHETASE, ANTI-CODON-BINDING DOMAIN-CONTAINING PROTEIN"/>
    <property type="match status" value="1"/>
</dbReference>
<dbReference type="SUPFAM" id="SSF50715">
    <property type="entry name" value="Ribosomal protein L25-like"/>
    <property type="match status" value="1"/>
</dbReference>
<organism evidence="9 10">
    <name type="scientific">Candidatus Nealsonbacteria bacterium CG23_combo_of_CG06-09_8_20_14_all_40_13</name>
    <dbReference type="NCBI Taxonomy" id="1974724"/>
    <lineage>
        <taxon>Bacteria</taxon>
        <taxon>Candidatus Nealsoniibacteriota</taxon>
    </lineage>
</organism>
<dbReference type="GO" id="GO:0008097">
    <property type="term" value="F:5S rRNA binding"/>
    <property type="evidence" value="ECO:0007669"/>
    <property type="project" value="InterPro"/>
</dbReference>
<evidence type="ECO:0000256" key="1">
    <source>
        <dbReference type="ARBA" id="ARBA00022730"/>
    </source>
</evidence>
<proteinExistence type="inferred from homology"/>
<evidence type="ECO:0000259" key="8">
    <source>
        <dbReference type="Pfam" id="PF14693"/>
    </source>
</evidence>
<feature type="compositionally biased region" description="Acidic residues" evidence="6">
    <location>
        <begin position="215"/>
        <end position="224"/>
    </location>
</feature>
<dbReference type="NCBIfam" id="TIGR00731">
    <property type="entry name" value="bL25_bact_ctc"/>
    <property type="match status" value="1"/>
</dbReference>
<dbReference type="GO" id="GO:0003735">
    <property type="term" value="F:structural constituent of ribosome"/>
    <property type="evidence" value="ECO:0007669"/>
    <property type="project" value="InterPro"/>
</dbReference>
<feature type="domain" description="Large ribosomal subunit protein bL25 beta" evidence="8">
    <location>
        <begin position="99"/>
        <end position="184"/>
    </location>
</feature>
<comment type="similarity">
    <text evidence="5">Belongs to the bacterial ribosomal protein bL25 family. CTC subfamily.</text>
</comment>
<keyword evidence="2 5" id="KW-0694">RNA-binding</keyword>
<evidence type="ECO:0000256" key="3">
    <source>
        <dbReference type="ARBA" id="ARBA00022980"/>
    </source>
</evidence>
<dbReference type="InterPro" id="IPR001021">
    <property type="entry name" value="Ribosomal_bL25_long"/>
</dbReference>
<protein>
    <recommendedName>
        <fullName evidence="5">Large ribosomal subunit protein bL25</fullName>
    </recommendedName>
    <alternativeName>
        <fullName evidence="5">General stress protein CTC</fullName>
    </alternativeName>
</protein>
<gene>
    <name evidence="5" type="primary">rplY</name>
    <name evidence="5" type="synonym">ctc</name>
    <name evidence="9" type="ORF">COX39_01415</name>
</gene>
<name>A0A2G9YR72_9BACT</name>
<reference evidence="9 10" key="1">
    <citation type="submission" date="2017-09" db="EMBL/GenBank/DDBJ databases">
        <title>Depth-based differentiation of microbial function through sediment-hosted aquifers and enrichment of novel symbionts in the deep terrestrial subsurface.</title>
        <authorList>
            <person name="Probst A.J."/>
            <person name="Ladd B."/>
            <person name="Jarett J.K."/>
            <person name="Geller-Mcgrath D.E."/>
            <person name="Sieber C.M."/>
            <person name="Emerson J.B."/>
            <person name="Anantharaman K."/>
            <person name="Thomas B.C."/>
            <person name="Malmstrom R."/>
            <person name="Stieglmeier M."/>
            <person name="Klingl A."/>
            <person name="Woyke T."/>
            <person name="Ryan C.M."/>
            <person name="Banfield J.F."/>
        </authorList>
    </citation>
    <scope>NUCLEOTIDE SEQUENCE [LARGE SCALE GENOMIC DNA]</scope>
    <source>
        <strain evidence="9">CG23_combo_of_CG06-09_8_20_14_all_40_13</strain>
    </source>
</reference>
<dbReference type="CDD" id="cd00495">
    <property type="entry name" value="Ribosomal_L25_TL5_CTC"/>
    <property type="match status" value="1"/>
</dbReference>
<dbReference type="HAMAP" id="MF_01334">
    <property type="entry name" value="Ribosomal_bL25_CTC"/>
    <property type="match status" value="1"/>
</dbReference>